<dbReference type="InterPro" id="IPR001307">
    <property type="entry name" value="Thiosulphate_STrfase_CS"/>
</dbReference>
<dbReference type="EMBL" id="FNJI01000020">
    <property type="protein sequence ID" value="SDP44134.1"/>
    <property type="molecule type" value="Genomic_DNA"/>
</dbReference>
<dbReference type="GO" id="GO:0004792">
    <property type="term" value="F:thiosulfate-cyanide sulfurtransferase activity"/>
    <property type="evidence" value="ECO:0007669"/>
    <property type="project" value="InterPro"/>
</dbReference>
<dbReference type="CDD" id="cd00158">
    <property type="entry name" value="RHOD"/>
    <property type="match status" value="1"/>
</dbReference>
<dbReference type="STRING" id="91360.SAMN05660330_02780"/>
<name>A0A1H0SQX1_9BACT</name>
<dbReference type="Pfam" id="PF00581">
    <property type="entry name" value="Rhodanese"/>
    <property type="match status" value="1"/>
</dbReference>
<dbReference type="PROSITE" id="PS00380">
    <property type="entry name" value="RHODANESE_1"/>
    <property type="match status" value="1"/>
</dbReference>
<evidence type="ECO:0000313" key="3">
    <source>
        <dbReference type="Proteomes" id="UP000199073"/>
    </source>
</evidence>
<feature type="domain" description="Rhodanese" evidence="1">
    <location>
        <begin position="27"/>
        <end position="74"/>
    </location>
</feature>
<accession>A0A1H0SQX1</accession>
<protein>
    <submittedName>
        <fullName evidence="2">Rhodanese-like domain-containing protein</fullName>
    </submittedName>
</protein>
<dbReference type="PROSITE" id="PS50206">
    <property type="entry name" value="RHODANESE_3"/>
    <property type="match status" value="1"/>
</dbReference>
<organism evidence="2 3">
    <name type="scientific">Desulforhopalus singaporensis</name>
    <dbReference type="NCBI Taxonomy" id="91360"/>
    <lineage>
        <taxon>Bacteria</taxon>
        <taxon>Pseudomonadati</taxon>
        <taxon>Thermodesulfobacteriota</taxon>
        <taxon>Desulfobulbia</taxon>
        <taxon>Desulfobulbales</taxon>
        <taxon>Desulfocapsaceae</taxon>
        <taxon>Desulforhopalus</taxon>
    </lineage>
</organism>
<dbReference type="InterPro" id="IPR036873">
    <property type="entry name" value="Rhodanese-like_dom_sf"/>
</dbReference>
<dbReference type="InterPro" id="IPR001763">
    <property type="entry name" value="Rhodanese-like_dom"/>
</dbReference>
<dbReference type="Proteomes" id="UP000199073">
    <property type="component" value="Unassembled WGS sequence"/>
</dbReference>
<keyword evidence="3" id="KW-1185">Reference proteome</keyword>
<reference evidence="2 3" key="1">
    <citation type="submission" date="2016-10" db="EMBL/GenBank/DDBJ databases">
        <authorList>
            <person name="de Groot N.N."/>
        </authorList>
    </citation>
    <scope>NUCLEOTIDE SEQUENCE [LARGE SCALE GENOMIC DNA]</scope>
    <source>
        <strain evidence="2 3">DSM 12130</strain>
    </source>
</reference>
<dbReference type="SUPFAM" id="SSF52821">
    <property type="entry name" value="Rhodanese/Cell cycle control phosphatase"/>
    <property type="match status" value="1"/>
</dbReference>
<gene>
    <name evidence="2" type="ORF">SAMN05660330_02780</name>
</gene>
<dbReference type="Gene3D" id="3.40.250.10">
    <property type="entry name" value="Rhodanese-like domain"/>
    <property type="match status" value="1"/>
</dbReference>
<evidence type="ECO:0000313" key="2">
    <source>
        <dbReference type="EMBL" id="SDP44134.1"/>
    </source>
</evidence>
<dbReference type="AlphaFoldDB" id="A0A1H0SQX1"/>
<evidence type="ECO:0000259" key="1">
    <source>
        <dbReference type="PROSITE" id="PS50206"/>
    </source>
</evidence>
<sequence>MKWKQFLTPVASISNNQARELAKESGDSHKVVYLDVRQPKEYEQEHLPGAKLIPLGELDRRLSELDREKTIIVY</sequence>
<proteinExistence type="predicted"/>
<dbReference type="PANTHER" id="PTHR43031">
    <property type="entry name" value="FAD-DEPENDENT OXIDOREDUCTASE"/>
    <property type="match status" value="1"/>
</dbReference>
<dbReference type="PANTHER" id="PTHR43031:SF1">
    <property type="entry name" value="PYRIDINE NUCLEOTIDE-DISULPHIDE OXIDOREDUCTASE"/>
    <property type="match status" value="1"/>
</dbReference>
<dbReference type="InterPro" id="IPR050229">
    <property type="entry name" value="GlpE_sulfurtransferase"/>
</dbReference>